<dbReference type="NCBIfam" id="TIGR00231">
    <property type="entry name" value="small_GTP"/>
    <property type="match status" value="1"/>
</dbReference>
<dbReference type="InterPro" id="IPR009000">
    <property type="entry name" value="Transl_B-barrel_sf"/>
</dbReference>
<dbReference type="FunFam" id="2.40.30.10:FF:000046">
    <property type="entry name" value="Elongation factor Tu"/>
    <property type="match status" value="1"/>
</dbReference>
<evidence type="ECO:0000313" key="9">
    <source>
        <dbReference type="EMBL" id="QCI06683.1"/>
    </source>
</evidence>
<dbReference type="PANTHER" id="PTHR43721:SF22">
    <property type="entry name" value="ELONGATION FACTOR TU, MITOCHONDRIAL"/>
    <property type="match status" value="1"/>
</dbReference>
<dbReference type="InterPro" id="IPR004160">
    <property type="entry name" value="Transl_elong_EFTu/EF1A_C"/>
</dbReference>
<dbReference type="GO" id="GO:0003746">
    <property type="term" value="F:translation elongation factor activity"/>
    <property type="evidence" value="ECO:0007669"/>
    <property type="project" value="UniProtKB-UniRule"/>
</dbReference>
<dbReference type="NCBIfam" id="NF009373">
    <property type="entry name" value="PRK12736.1"/>
    <property type="match status" value="1"/>
</dbReference>
<dbReference type="Gene3D" id="2.40.30.10">
    <property type="entry name" value="Translation factors"/>
    <property type="match status" value="2"/>
</dbReference>
<evidence type="ECO:0000256" key="6">
    <source>
        <dbReference type="ARBA" id="ARBA00023134"/>
    </source>
</evidence>
<dbReference type="GO" id="GO:0005829">
    <property type="term" value="C:cytosol"/>
    <property type="evidence" value="ECO:0007669"/>
    <property type="project" value="TreeGrafter"/>
</dbReference>
<evidence type="ECO:0000256" key="7">
    <source>
        <dbReference type="RuleBase" id="RU000325"/>
    </source>
</evidence>
<dbReference type="InterPro" id="IPR005225">
    <property type="entry name" value="Small_GTP-bd"/>
</dbReference>
<evidence type="ECO:0000256" key="5">
    <source>
        <dbReference type="ARBA" id="ARBA00022917"/>
    </source>
</evidence>
<dbReference type="PROSITE" id="PS00301">
    <property type="entry name" value="G_TR_1"/>
    <property type="match status" value="1"/>
</dbReference>
<dbReference type="CDD" id="cd01884">
    <property type="entry name" value="EF_Tu"/>
    <property type="match status" value="1"/>
</dbReference>
<dbReference type="Gene3D" id="3.40.50.300">
    <property type="entry name" value="P-loop containing nucleotide triphosphate hydrolases"/>
    <property type="match status" value="1"/>
</dbReference>
<dbReference type="CDD" id="cd03697">
    <property type="entry name" value="EFTU_II"/>
    <property type="match status" value="1"/>
</dbReference>
<comment type="function">
    <text evidence="7">This protein promotes the GTP-dependent binding of aminoacyl-tRNA to the A-site of ribosomes during protein biosynthesis.</text>
</comment>
<dbReference type="GO" id="GO:0003924">
    <property type="term" value="F:GTPase activity"/>
    <property type="evidence" value="ECO:0007669"/>
    <property type="project" value="UniProtKB-UniRule"/>
</dbReference>
<comment type="subcellular location">
    <subcellularLocation>
        <location evidence="1">Plastid</location>
    </subcellularLocation>
</comment>
<dbReference type="Pfam" id="PF03144">
    <property type="entry name" value="GTP_EFTU_D2"/>
    <property type="match status" value="1"/>
</dbReference>
<keyword evidence="6 7" id="KW-0342">GTP-binding</keyword>
<dbReference type="InterPro" id="IPR027417">
    <property type="entry name" value="P-loop_NTPase"/>
</dbReference>
<dbReference type="Pfam" id="PF00009">
    <property type="entry name" value="GTP_EFTU"/>
    <property type="match status" value="1"/>
</dbReference>
<evidence type="ECO:0000256" key="1">
    <source>
        <dbReference type="ARBA" id="ARBA00004474"/>
    </source>
</evidence>
<reference evidence="9" key="2">
    <citation type="submission" date="2019-04" db="EMBL/GenBank/DDBJ databases">
        <authorList>
            <person name="Pasella M."/>
        </authorList>
    </citation>
    <scope>NUCLEOTIDE SEQUENCE</scope>
</reference>
<dbReference type="EMBL" id="MK814659">
    <property type="protein sequence ID" value="QCI06683.1"/>
    <property type="molecule type" value="Genomic_DNA"/>
</dbReference>
<dbReference type="NCBIfam" id="TIGR00485">
    <property type="entry name" value="EF-Tu"/>
    <property type="match status" value="1"/>
</dbReference>
<accession>A0A4D6WTC4</accession>
<proteinExistence type="inferred from homology"/>
<evidence type="ECO:0000256" key="2">
    <source>
        <dbReference type="ARBA" id="ARBA00007249"/>
    </source>
</evidence>
<dbReference type="InterPro" id="IPR033720">
    <property type="entry name" value="EFTU_2"/>
</dbReference>
<dbReference type="FunFam" id="3.40.50.300:FF:000003">
    <property type="entry name" value="Elongation factor Tu"/>
    <property type="match status" value="1"/>
</dbReference>
<dbReference type="InterPro" id="IPR031157">
    <property type="entry name" value="G_TR_CS"/>
</dbReference>
<dbReference type="PANTHER" id="PTHR43721">
    <property type="entry name" value="ELONGATION FACTOR TU-RELATED"/>
    <property type="match status" value="1"/>
</dbReference>
<reference evidence="9" key="1">
    <citation type="journal article" date="2019" name="Mol. Phylogenet. Evol.">
        <title>Morphological evolution and classification of the red algal order Ceramiales inferred using plastid phylogenomics.</title>
        <authorList>
            <person name="Diaz-Tapia P."/>
            <person name="Pasella M.M."/>
            <person name="Verbruggen H."/>
            <person name="Maggs C.A."/>
        </authorList>
    </citation>
    <scope>NUCLEOTIDE SEQUENCE</scope>
</reference>
<dbReference type="InterPro" id="IPR000795">
    <property type="entry name" value="T_Tr_GTP-bd_dom"/>
</dbReference>
<evidence type="ECO:0000256" key="3">
    <source>
        <dbReference type="ARBA" id="ARBA00022741"/>
    </source>
</evidence>
<dbReference type="HAMAP" id="MF_00118_B">
    <property type="entry name" value="EF_Tu_B"/>
    <property type="match status" value="1"/>
</dbReference>
<evidence type="ECO:0000259" key="8">
    <source>
        <dbReference type="PROSITE" id="PS51722"/>
    </source>
</evidence>
<dbReference type="AlphaFoldDB" id="A0A4D6WTC4"/>
<dbReference type="PRINTS" id="PR00315">
    <property type="entry name" value="ELONGATNFCT"/>
</dbReference>
<organism evidence="9">
    <name type="scientific">Gayliella sp</name>
    <dbReference type="NCBI Taxonomy" id="2575623"/>
    <lineage>
        <taxon>Eukaryota</taxon>
        <taxon>Rhodophyta</taxon>
        <taxon>Florideophyceae</taxon>
        <taxon>Rhodymeniophycidae</taxon>
        <taxon>Ceramiales</taxon>
        <taxon>Ceramiaceae</taxon>
        <taxon>Gayliella</taxon>
    </lineage>
</organism>
<dbReference type="InterPro" id="IPR050055">
    <property type="entry name" value="EF-Tu_GTPase"/>
</dbReference>
<dbReference type="InterPro" id="IPR041709">
    <property type="entry name" value="EF-Tu_GTP-bd"/>
</dbReference>
<comment type="similarity">
    <text evidence="2 7">Belongs to the TRAFAC class translation factor GTPase superfamily. Classic translation factor GTPase family. EF-Tu/EF-1A subfamily.</text>
</comment>
<dbReference type="InterPro" id="IPR004161">
    <property type="entry name" value="EFTu-like_2"/>
</dbReference>
<dbReference type="SUPFAM" id="SSF52540">
    <property type="entry name" value="P-loop containing nucleoside triphosphate hydrolases"/>
    <property type="match status" value="1"/>
</dbReference>
<dbReference type="NCBIfam" id="NF009372">
    <property type="entry name" value="PRK12735.1"/>
    <property type="match status" value="1"/>
</dbReference>
<dbReference type="CDD" id="cd03707">
    <property type="entry name" value="EFTU_III"/>
    <property type="match status" value="1"/>
</dbReference>
<dbReference type="SUPFAM" id="SSF50447">
    <property type="entry name" value="Translation proteins"/>
    <property type="match status" value="1"/>
</dbReference>
<dbReference type="SUPFAM" id="SSF50465">
    <property type="entry name" value="EF-Tu/eEF-1alpha/eIF2-gamma C-terminal domain"/>
    <property type="match status" value="1"/>
</dbReference>
<name>A0A4D6WTC4_9FLOR</name>
<dbReference type="InterPro" id="IPR009001">
    <property type="entry name" value="Transl_elong_EF1A/Init_IF2_C"/>
</dbReference>
<dbReference type="InterPro" id="IPR004541">
    <property type="entry name" value="Transl_elong_EFTu/EF1A_bac/org"/>
</dbReference>
<keyword evidence="3 7" id="KW-0547">Nucleotide-binding</keyword>
<keyword evidence="4 7" id="KW-0251">Elongation factor</keyword>
<evidence type="ECO:0000256" key="4">
    <source>
        <dbReference type="ARBA" id="ARBA00022768"/>
    </source>
</evidence>
<feature type="domain" description="Tr-type G" evidence="8">
    <location>
        <begin position="10"/>
        <end position="217"/>
    </location>
</feature>
<gene>
    <name evidence="9" type="primary">tufA</name>
</gene>
<dbReference type="GO" id="GO:0009507">
    <property type="term" value="C:chloroplast"/>
    <property type="evidence" value="ECO:0007669"/>
    <property type="project" value="UniProtKB-ARBA"/>
</dbReference>
<geneLocation type="plastid" evidence="9"/>
<dbReference type="GO" id="GO:0005525">
    <property type="term" value="F:GTP binding"/>
    <property type="evidence" value="ECO:0007669"/>
    <property type="project" value="UniProtKB-UniRule"/>
</dbReference>
<dbReference type="Pfam" id="PF03143">
    <property type="entry name" value="GTP_EFTU_D3"/>
    <property type="match status" value="1"/>
</dbReference>
<dbReference type="PROSITE" id="PS51722">
    <property type="entry name" value="G_TR_2"/>
    <property type="match status" value="1"/>
</dbReference>
<dbReference type="NCBIfam" id="NF000766">
    <property type="entry name" value="PRK00049.1"/>
    <property type="match status" value="1"/>
</dbReference>
<sequence length="412" mass="45260">MSREKFDRTKPHVNIGTIGHVDHGKTTLTAAISATLAASNETEAKKFDEIDAAPEEKARGITINTAHIEYETSERHYAHVDCPGHADYVKNMITGAAQMDGAILVVSAVDGPMPQTREHILLAKQVGVPNIVVFLNKADQLEKDEEEELKELVELEVRELLAGYDFPGDDIPFVSGSALKALEKIGENNSIKRGDDIWVDQIYALMDQVDQYIPTPQRDTEKTFLMAVEDVFSITGRGTVATGRIERGIVKIGDSIEIVGLEDTKTTTITGLEMFQKTLDEGMAGDNIGILLRGVQKQDIQRGMVLAEPSTITPHTQFEAEVYILTKEEGGRHTPFFPGYRPQFYVRTTDVTGTINQFTADDGSLAEMVMPGDRIKMSAELINPIAIEQGMRFAIREGGRTVGAGVVSKIIK</sequence>
<keyword evidence="5" id="KW-0648">Protein biosynthesis</keyword>
<keyword evidence="9" id="KW-0934">Plastid</keyword>
<protein>
    <recommendedName>
        <fullName evidence="7">Elongation factor Tu</fullName>
    </recommendedName>
</protein>
<dbReference type="FunFam" id="2.40.30.10:FF:000001">
    <property type="entry name" value="Elongation factor Tu"/>
    <property type="match status" value="1"/>
</dbReference>